<dbReference type="RefSeq" id="WP_132110987.1">
    <property type="nucleotide sequence ID" value="NZ_SLWS01000001.1"/>
</dbReference>
<evidence type="ECO:0000313" key="2">
    <source>
        <dbReference type="EMBL" id="TCO64927.1"/>
    </source>
</evidence>
<keyword evidence="3" id="KW-1185">Reference proteome</keyword>
<dbReference type="AlphaFoldDB" id="A0A4R2JZX7"/>
<dbReference type="Gene3D" id="1.10.30.50">
    <property type="match status" value="1"/>
</dbReference>
<dbReference type="EMBL" id="SLWS01000001">
    <property type="protein sequence ID" value="TCO64927.1"/>
    <property type="molecule type" value="Genomic_DNA"/>
</dbReference>
<evidence type="ECO:0000256" key="1">
    <source>
        <dbReference type="SAM" id="MobiDB-lite"/>
    </source>
</evidence>
<comment type="caution">
    <text evidence="2">The sequence shown here is derived from an EMBL/GenBank/DDBJ whole genome shotgun (WGS) entry which is preliminary data.</text>
</comment>
<organism evidence="2 3">
    <name type="scientific">Actinocrispum wychmicini</name>
    <dbReference type="NCBI Taxonomy" id="1213861"/>
    <lineage>
        <taxon>Bacteria</taxon>
        <taxon>Bacillati</taxon>
        <taxon>Actinomycetota</taxon>
        <taxon>Actinomycetes</taxon>
        <taxon>Pseudonocardiales</taxon>
        <taxon>Pseudonocardiaceae</taxon>
        <taxon>Actinocrispum</taxon>
    </lineage>
</organism>
<dbReference type="OrthoDB" id="4775111at2"/>
<name>A0A4R2JZX7_9PSEU</name>
<feature type="compositionally biased region" description="Basic and acidic residues" evidence="1">
    <location>
        <begin position="265"/>
        <end position="287"/>
    </location>
</feature>
<dbReference type="PANTHER" id="PTHR33877:SF2">
    <property type="entry name" value="OS07G0170200 PROTEIN"/>
    <property type="match status" value="1"/>
</dbReference>
<reference evidence="2 3" key="1">
    <citation type="submission" date="2019-03" db="EMBL/GenBank/DDBJ databases">
        <title>Genomic Encyclopedia of Type Strains, Phase IV (KMG-IV): sequencing the most valuable type-strain genomes for metagenomic binning, comparative biology and taxonomic classification.</title>
        <authorList>
            <person name="Goeker M."/>
        </authorList>
    </citation>
    <scope>NUCLEOTIDE SEQUENCE [LARGE SCALE GENOMIC DNA]</scope>
    <source>
        <strain evidence="2 3">DSM 45934</strain>
    </source>
</reference>
<proteinExistence type="predicted"/>
<sequence>MPYSLHEDNLGRDPRWAVLARHGDPDSPDLLELSESRRRTHLARLEARRRMLIASYYLMTLETSAHKDDGYLTLEAALVCCGGEVWQLEALATAVCGRPPFLHRQGDRCSAKNCVDSSPPWRNNYEYRICSFLKRNPSKVEQDRNKAQKDDARDPQLRALLLKRDGRFCRYCRSGPLSEKAGKAAERRKVLQRDHVDPDLPAGPDAENYVTTCASCNEHKARRTPFEADMTLLDPPTEAQIQEWTEAGLTLFDPPWITSAITNRITDESRPDHRHISDHDGDQHGDPVGDSSTPDDRPARPETLDNQQDHVPDHRPEGFGSGRVGDRPDGHLGALGQPVRGLDSPDIYHRRSRSPAPPDTPSG</sequence>
<protein>
    <recommendedName>
        <fullName evidence="4">HNH endonuclease</fullName>
    </recommendedName>
</protein>
<feature type="compositionally biased region" description="Basic and acidic residues" evidence="1">
    <location>
        <begin position="294"/>
        <end position="317"/>
    </location>
</feature>
<dbReference type="InterPro" id="IPR052892">
    <property type="entry name" value="NA-targeting_endonuclease"/>
</dbReference>
<dbReference type="Proteomes" id="UP000295680">
    <property type="component" value="Unassembled WGS sequence"/>
</dbReference>
<accession>A0A4R2JZX7</accession>
<evidence type="ECO:0000313" key="3">
    <source>
        <dbReference type="Proteomes" id="UP000295680"/>
    </source>
</evidence>
<dbReference type="PANTHER" id="PTHR33877">
    <property type="entry name" value="SLL1193 PROTEIN"/>
    <property type="match status" value="1"/>
</dbReference>
<feature type="region of interest" description="Disordered" evidence="1">
    <location>
        <begin position="264"/>
        <end position="363"/>
    </location>
</feature>
<evidence type="ECO:0008006" key="4">
    <source>
        <dbReference type="Google" id="ProtNLM"/>
    </source>
</evidence>
<gene>
    <name evidence="2" type="ORF">EV192_101711</name>
</gene>